<keyword evidence="1" id="KW-0812">Transmembrane</keyword>
<name>A0A3N2D895_9MICO</name>
<keyword evidence="1" id="KW-0472">Membrane</keyword>
<evidence type="ECO:0000256" key="1">
    <source>
        <dbReference type="SAM" id="Phobius"/>
    </source>
</evidence>
<dbReference type="EMBL" id="RKHQ01000001">
    <property type="protein sequence ID" value="ROR95990.1"/>
    <property type="molecule type" value="Genomic_DNA"/>
</dbReference>
<dbReference type="RefSeq" id="WP_123738228.1">
    <property type="nucleotide sequence ID" value="NZ_CALFQU010000036.1"/>
</dbReference>
<feature type="transmembrane region" description="Helical" evidence="1">
    <location>
        <begin position="12"/>
        <end position="28"/>
    </location>
</feature>
<dbReference type="Proteomes" id="UP000275356">
    <property type="component" value="Unassembled WGS sequence"/>
</dbReference>
<comment type="caution">
    <text evidence="2">The sequence shown here is derived from an EMBL/GenBank/DDBJ whole genome shotgun (WGS) entry which is preliminary data.</text>
</comment>
<feature type="transmembrane region" description="Helical" evidence="1">
    <location>
        <begin position="34"/>
        <end position="56"/>
    </location>
</feature>
<organism evidence="2 3">
    <name type="scientific">Salana multivorans</name>
    <dbReference type="NCBI Taxonomy" id="120377"/>
    <lineage>
        <taxon>Bacteria</taxon>
        <taxon>Bacillati</taxon>
        <taxon>Actinomycetota</taxon>
        <taxon>Actinomycetes</taxon>
        <taxon>Micrococcales</taxon>
        <taxon>Beutenbergiaceae</taxon>
        <taxon>Salana</taxon>
    </lineage>
</organism>
<protein>
    <submittedName>
        <fullName evidence="2">Uncharacterized protein</fullName>
    </submittedName>
</protein>
<dbReference type="AlphaFoldDB" id="A0A3N2D895"/>
<keyword evidence="3" id="KW-1185">Reference proteome</keyword>
<sequence>MLIDILPAGVRQPLYIVYAVLGIVLGSIDIATDAIWVASALSIYAYVGAAVGLVAAANTIPVGAHAAPGPGHVTSRPAEDDLRDALLDVLTSSALARLVIDPATGEPYIDPTELAVSVAHELRHAGPSWLPGTVSPRVDPF</sequence>
<proteinExistence type="predicted"/>
<evidence type="ECO:0000313" key="3">
    <source>
        <dbReference type="Proteomes" id="UP000275356"/>
    </source>
</evidence>
<reference evidence="2 3" key="1">
    <citation type="submission" date="2018-11" db="EMBL/GenBank/DDBJ databases">
        <title>Sequencing the genomes of 1000 actinobacteria strains.</title>
        <authorList>
            <person name="Klenk H.-P."/>
        </authorList>
    </citation>
    <scope>NUCLEOTIDE SEQUENCE [LARGE SCALE GENOMIC DNA]</scope>
    <source>
        <strain evidence="2 3">DSM 13521</strain>
    </source>
</reference>
<evidence type="ECO:0000313" key="2">
    <source>
        <dbReference type="EMBL" id="ROR95990.1"/>
    </source>
</evidence>
<accession>A0A3N2D895</accession>
<gene>
    <name evidence="2" type="ORF">EDD28_0560</name>
</gene>
<keyword evidence="1" id="KW-1133">Transmembrane helix</keyword>